<reference evidence="1 2" key="1">
    <citation type="submission" date="2020-03" db="EMBL/GenBank/DDBJ databases">
        <title>Sequencing the genomes of 1000 actinobacteria strains.</title>
        <authorList>
            <person name="Klenk H.-P."/>
        </authorList>
    </citation>
    <scope>NUCLEOTIDE SEQUENCE [LARGE SCALE GENOMIC DNA]</scope>
    <source>
        <strain evidence="1 2">DSM 45490</strain>
    </source>
</reference>
<dbReference type="AlphaFoldDB" id="A0A7X6A2I7"/>
<sequence>MNLLYPRLLTEQAKPLHELYRTLAIRDLGGRSATSHESAIYAATGGDRVSVRRLEELRDGLRQLAAQFGFPGESSRDARGDFDLQLARYLHGTMKIIPAEAASGDVWAFLALVLLPDVAYWRYPQPPGDRVLGTDITRHVLGRLWWRAQLVYSPEDADPYRALDVLGEAAFDQIYARRKALGGSPLLVKAILRAWSDLELDGGKERDVLRDFLQRLLRLSPFVVFEALPPEALDNELRSVAQESIEAIRASRAVSSKPSG</sequence>
<evidence type="ECO:0000313" key="1">
    <source>
        <dbReference type="EMBL" id="NIK58249.1"/>
    </source>
</evidence>
<protein>
    <submittedName>
        <fullName evidence="1">Uncharacterized protein</fullName>
    </submittedName>
</protein>
<evidence type="ECO:0000313" key="2">
    <source>
        <dbReference type="Proteomes" id="UP000555407"/>
    </source>
</evidence>
<name>A0A7X6A2I7_9ACTN</name>
<keyword evidence="2" id="KW-1185">Reference proteome</keyword>
<accession>A0A7X6A2I7</accession>
<proteinExistence type="predicted"/>
<organism evidence="1 2">
    <name type="scientific">Kribbella shirazensis</name>
    <dbReference type="NCBI Taxonomy" id="1105143"/>
    <lineage>
        <taxon>Bacteria</taxon>
        <taxon>Bacillati</taxon>
        <taxon>Actinomycetota</taxon>
        <taxon>Actinomycetes</taxon>
        <taxon>Propionibacteriales</taxon>
        <taxon>Kribbellaceae</taxon>
        <taxon>Kribbella</taxon>
    </lineage>
</organism>
<dbReference type="Proteomes" id="UP000555407">
    <property type="component" value="Unassembled WGS sequence"/>
</dbReference>
<gene>
    <name evidence="1" type="ORF">BJY22_003966</name>
</gene>
<dbReference type="InterPro" id="IPR045920">
    <property type="entry name" value="DUF6339"/>
</dbReference>
<dbReference type="EMBL" id="JAASRO010000001">
    <property type="protein sequence ID" value="NIK58249.1"/>
    <property type="molecule type" value="Genomic_DNA"/>
</dbReference>
<dbReference type="Pfam" id="PF19866">
    <property type="entry name" value="DUF6339"/>
    <property type="match status" value="1"/>
</dbReference>
<dbReference type="RefSeq" id="WP_167208897.1">
    <property type="nucleotide sequence ID" value="NZ_JAASRO010000001.1"/>
</dbReference>
<comment type="caution">
    <text evidence="1">The sequence shown here is derived from an EMBL/GenBank/DDBJ whole genome shotgun (WGS) entry which is preliminary data.</text>
</comment>